<dbReference type="SUPFAM" id="SSF103088">
    <property type="entry name" value="OmpA-like"/>
    <property type="match status" value="1"/>
</dbReference>
<dbReference type="PROSITE" id="PS51123">
    <property type="entry name" value="OMPA_2"/>
    <property type="match status" value="1"/>
</dbReference>
<proteinExistence type="predicted"/>
<dbReference type="CDD" id="cd07185">
    <property type="entry name" value="OmpA_C-like"/>
    <property type="match status" value="1"/>
</dbReference>
<evidence type="ECO:0000256" key="1">
    <source>
        <dbReference type="ARBA" id="ARBA00004442"/>
    </source>
</evidence>
<dbReference type="PANTHER" id="PTHR30329">
    <property type="entry name" value="STATOR ELEMENT OF FLAGELLAR MOTOR COMPLEX"/>
    <property type="match status" value="1"/>
</dbReference>
<evidence type="ECO:0000256" key="5">
    <source>
        <dbReference type="SAM" id="MobiDB-lite"/>
    </source>
</evidence>
<feature type="region of interest" description="Disordered" evidence="5">
    <location>
        <begin position="318"/>
        <end position="345"/>
    </location>
</feature>
<keyword evidence="8" id="KW-1185">Reference proteome</keyword>
<reference evidence="7 8" key="1">
    <citation type="journal article" date="2017" name="Int. J. Syst. Evol. Microbiol.">
        <title>Desulfovibrio senegalensis sp. nov., a mesophilic sulfate reducer isolated from marine sediment.</title>
        <authorList>
            <person name="Thioye A."/>
            <person name="Gam Z.B.A."/>
            <person name="Mbengue M."/>
            <person name="Cayol J.L."/>
            <person name="Joseph-Bartoli M."/>
            <person name="Toure-Kane C."/>
            <person name="Labat M."/>
        </authorList>
    </citation>
    <scope>NUCLEOTIDE SEQUENCE [LARGE SCALE GENOMIC DNA]</scope>
    <source>
        <strain evidence="7 8">DSM 101509</strain>
    </source>
</reference>
<dbReference type="PANTHER" id="PTHR30329:SF21">
    <property type="entry name" value="LIPOPROTEIN YIAD-RELATED"/>
    <property type="match status" value="1"/>
</dbReference>
<dbReference type="PRINTS" id="PR01021">
    <property type="entry name" value="OMPADOMAIN"/>
</dbReference>
<dbReference type="InterPro" id="IPR006664">
    <property type="entry name" value="OMP_bac"/>
</dbReference>
<comment type="caution">
    <text evidence="7">The sequence shown here is derived from an EMBL/GenBank/DDBJ whole genome shotgun (WGS) entry which is preliminary data.</text>
</comment>
<comment type="subcellular location">
    <subcellularLocation>
        <location evidence="1">Cell outer membrane</location>
    </subcellularLocation>
</comment>
<name>A0A6N6N5E8_9BACT</name>
<sequence>MSAQPRGRQLQPLTALFLPFYMQEPTPDYQLLGDQIGGLFYENWRARQMFPIFEFAAGQTFRGRNNAIAMARSRGADLVVVGFVPHMISGSNLGDTDISLQVKIYETRTGALLFDMAQAGRIEFRGSRDWIVVSHEQRMPSSPLFKLVRSMADDMAVPVQSWLPTPGTPLPYANNTEEIVKGMTKTQPGTPPPGNTQATGQSRQTGTNADEKPLTDSSTLERDLKDEATAQQGVSLNILFDVDKDVIRPTSYPLLDSLGQALLSPELKGKSVMVAGHTDSDADAQYNLKLSKRRAEAVKRYLVAKFQIAPERITTVGYGKSNPVAPNDTPKNKQRNRRVEVRVLK</sequence>
<evidence type="ECO:0000313" key="7">
    <source>
        <dbReference type="EMBL" id="KAB1442464.1"/>
    </source>
</evidence>
<evidence type="ECO:0000256" key="2">
    <source>
        <dbReference type="ARBA" id="ARBA00023136"/>
    </source>
</evidence>
<dbReference type="AlphaFoldDB" id="A0A6N6N5E8"/>
<evidence type="ECO:0000313" key="8">
    <source>
        <dbReference type="Proteomes" id="UP000438699"/>
    </source>
</evidence>
<keyword evidence="2 4" id="KW-0472">Membrane</keyword>
<accession>A0A6N6N5E8</accession>
<feature type="region of interest" description="Disordered" evidence="5">
    <location>
        <begin position="183"/>
        <end position="217"/>
    </location>
</feature>
<evidence type="ECO:0000256" key="4">
    <source>
        <dbReference type="PROSITE-ProRule" id="PRU00473"/>
    </source>
</evidence>
<evidence type="ECO:0000259" key="6">
    <source>
        <dbReference type="PROSITE" id="PS51123"/>
    </source>
</evidence>
<evidence type="ECO:0000256" key="3">
    <source>
        <dbReference type="ARBA" id="ARBA00023237"/>
    </source>
</evidence>
<feature type="domain" description="OmpA-like" evidence="6">
    <location>
        <begin position="227"/>
        <end position="345"/>
    </location>
</feature>
<dbReference type="Gene3D" id="3.30.1330.60">
    <property type="entry name" value="OmpA-like domain"/>
    <property type="match status" value="1"/>
</dbReference>
<dbReference type="InterPro" id="IPR006665">
    <property type="entry name" value="OmpA-like"/>
</dbReference>
<organism evidence="7 8">
    <name type="scientific">Pseudodesulfovibrio senegalensis</name>
    <dbReference type="NCBI Taxonomy" id="1721087"/>
    <lineage>
        <taxon>Bacteria</taxon>
        <taxon>Pseudomonadati</taxon>
        <taxon>Thermodesulfobacteriota</taxon>
        <taxon>Desulfovibrionia</taxon>
        <taxon>Desulfovibrionales</taxon>
        <taxon>Desulfovibrionaceae</taxon>
    </lineage>
</organism>
<protein>
    <submittedName>
        <fullName evidence="7">OmpA family protein</fullName>
    </submittedName>
</protein>
<dbReference type="EMBL" id="WAIE01000002">
    <property type="protein sequence ID" value="KAB1442464.1"/>
    <property type="molecule type" value="Genomic_DNA"/>
</dbReference>
<gene>
    <name evidence="7" type="ORF">F8A88_08005</name>
</gene>
<dbReference type="InterPro" id="IPR036737">
    <property type="entry name" value="OmpA-like_sf"/>
</dbReference>
<dbReference type="Pfam" id="PF00691">
    <property type="entry name" value="OmpA"/>
    <property type="match status" value="1"/>
</dbReference>
<keyword evidence="3" id="KW-0998">Cell outer membrane</keyword>
<dbReference type="Proteomes" id="UP000438699">
    <property type="component" value="Unassembled WGS sequence"/>
</dbReference>
<dbReference type="GO" id="GO:0009279">
    <property type="term" value="C:cell outer membrane"/>
    <property type="evidence" value="ECO:0007669"/>
    <property type="project" value="UniProtKB-SubCell"/>
</dbReference>
<dbReference type="OrthoDB" id="5422390at2"/>
<dbReference type="InterPro" id="IPR050330">
    <property type="entry name" value="Bact_OuterMem_StrucFunc"/>
</dbReference>